<comment type="caution">
    <text evidence="4">The sequence shown here is derived from an EMBL/GenBank/DDBJ whole genome shotgun (WGS) entry which is preliminary data.</text>
</comment>
<evidence type="ECO:0000313" key="4">
    <source>
        <dbReference type="EMBL" id="TRY65020.1"/>
    </source>
</evidence>
<reference evidence="4 5" key="1">
    <citation type="journal article" date="2019" name="Sci. Data">
        <title>Hybrid genome assembly and annotation of Danionella translucida.</title>
        <authorList>
            <person name="Kadobianskyi M."/>
            <person name="Schulze L."/>
            <person name="Schuelke M."/>
            <person name="Judkewitz B."/>
        </authorList>
    </citation>
    <scope>NUCLEOTIDE SEQUENCE [LARGE SCALE GENOMIC DNA]</scope>
    <source>
        <strain evidence="4 5">Bolton</strain>
    </source>
</reference>
<name>A0A553NHX8_9TELE</name>
<dbReference type="Pfam" id="PF14444">
    <property type="entry name" value="S1-like"/>
    <property type="match status" value="1"/>
</dbReference>
<protein>
    <recommendedName>
        <fullName evidence="3">S1-like RNA binding domain-containing protein</fullName>
    </recommendedName>
</protein>
<evidence type="ECO:0000256" key="2">
    <source>
        <dbReference type="ARBA" id="ARBA00022490"/>
    </source>
</evidence>
<dbReference type="PANTHER" id="PTHR45418:SF1">
    <property type="entry name" value="CANCER_TESTIS ANTIGEN 55"/>
    <property type="match status" value="1"/>
</dbReference>
<dbReference type="Proteomes" id="UP000316079">
    <property type="component" value="Unassembled WGS sequence"/>
</dbReference>
<dbReference type="OrthoDB" id="8936865at2759"/>
<dbReference type="AlphaFoldDB" id="A0A553NHX8"/>
<dbReference type="STRING" id="623744.A0A553NHX8"/>
<proteinExistence type="predicted"/>
<evidence type="ECO:0000259" key="3">
    <source>
        <dbReference type="Pfam" id="PF14444"/>
    </source>
</evidence>
<comment type="subcellular location">
    <subcellularLocation>
        <location evidence="1">Cytoplasm</location>
    </subcellularLocation>
</comment>
<feature type="domain" description="S1-like RNA binding" evidence="3">
    <location>
        <begin position="85"/>
        <end position="139"/>
    </location>
</feature>
<evidence type="ECO:0000313" key="5">
    <source>
        <dbReference type="Proteomes" id="UP000316079"/>
    </source>
</evidence>
<gene>
    <name evidence="4" type="ORF">DNTS_033521</name>
</gene>
<dbReference type="EMBL" id="SRMA01026960">
    <property type="protein sequence ID" value="TRY65020.1"/>
    <property type="molecule type" value="Genomic_DNA"/>
</dbReference>
<accession>A0A553NHX8</accession>
<dbReference type="GO" id="GO:0005737">
    <property type="term" value="C:cytoplasm"/>
    <property type="evidence" value="ECO:0007669"/>
    <property type="project" value="UniProtKB-SubCell"/>
</dbReference>
<keyword evidence="5" id="KW-1185">Reference proteome</keyword>
<keyword evidence="2" id="KW-0963">Cytoplasm</keyword>
<evidence type="ECO:0000256" key="1">
    <source>
        <dbReference type="ARBA" id="ARBA00004496"/>
    </source>
</evidence>
<sequence>MCDAKNESNEQVKRPPQPRALDTNLVVLCCVLTLTEVYKSERGAPETASMVSLGLRIASWLLRPLWRRALEDEDPSLTGVCELRRVCAGVVTHLGQDHGLIDHSVHFSFAVVLGGALLRLGDSVQALAVRDGDHGQWRALRVERLKDSWDSGQQDSAGQDKPRSLIGTVTSCDQEGGYINQNTYFPRQALCEGFQPVKGDWVLAHYVVSSEDWSCRVQQVSPLRYKRMDNVCVSFCKGDSGVLEDSVFFSLDSVLLPPGFRPTRGDQVNAVILESSQSLCSWRAICMTPVKRGYVPAVGQTPHS</sequence>
<dbReference type="PANTHER" id="PTHR45418">
    <property type="entry name" value="CANCER/TESTIS ANTIGEN 55"/>
    <property type="match status" value="1"/>
</dbReference>
<dbReference type="InterPro" id="IPR025223">
    <property type="entry name" value="S1-like_RNA-bd_dom"/>
</dbReference>
<organism evidence="4 5">
    <name type="scientific">Danionella cerebrum</name>
    <dbReference type="NCBI Taxonomy" id="2873325"/>
    <lineage>
        <taxon>Eukaryota</taxon>
        <taxon>Metazoa</taxon>
        <taxon>Chordata</taxon>
        <taxon>Craniata</taxon>
        <taxon>Vertebrata</taxon>
        <taxon>Euteleostomi</taxon>
        <taxon>Actinopterygii</taxon>
        <taxon>Neopterygii</taxon>
        <taxon>Teleostei</taxon>
        <taxon>Ostariophysi</taxon>
        <taxon>Cypriniformes</taxon>
        <taxon>Danionidae</taxon>
        <taxon>Danioninae</taxon>
        <taxon>Danionella</taxon>
    </lineage>
</organism>